<organism evidence="6 7">
    <name type="scientific">Flavimaribacter sediminis</name>
    <dbReference type="NCBI Taxonomy" id="2865987"/>
    <lineage>
        <taxon>Bacteria</taxon>
        <taxon>Pseudomonadati</taxon>
        <taxon>Pseudomonadota</taxon>
        <taxon>Alphaproteobacteria</taxon>
        <taxon>Hyphomicrobiales</taxon>
        <taxon>Rhizobiaceae</taxon>
        <taxon>Flavimaribacter</taxon>
    </lineage>
</organism>
<comment type="subcellular location">
    <subcellularLocation>
        <location evidence="1">Periplasm</location>
    </subcellularLocation>
</comment>
<dbReference type="PANTHER" id="PTHR30290">
    <property type="entry name" value="PERIPLASMIC BINDING COMPONENT OF ABC TRANSPORTER"/>
    <property type="match status" value="1"/>
</dbReference>
<protein>
    <submittedName>
        <fullName evidence="6">ABC transporter substrate-binding protein</fullName>
    </submittedName>
</protein>
<comment type="caution">
    <text evidence="6">The sequence shown here is derived from an EMBL/GenBank/DDBJ whole genome shotgun (WGS) entry which is preliminary data.</text>
</comment>
<dbReference type="PIRSF" id="PIRSF002741">
    <property type="entry name" value="MppA"/>
    <property type="match status" value="1"/>
</dbReference>
<dbReference type="InterPro" id="IPR000914">
    <property type="entry name" value="SBP_5_dom"/>
</dbReference>
<keyword evidence="3" id="KW-0813">Transport</keyword>
<dbReference type="GO" id="GO:0043190">
    <property type="term" value="C:ATP-binding cassette (ABC) transporter complex"/>
    <property type="evidence" value="ECO:0007669"/>
    <property type="project" value="InterPro"/>
</dbReference>
<dbReference type="GO" id="GO:0015833">
    <property type="term" value="P:peptide transport"/>
    <property type="evidence" value="ECO:0007669"/>
    <property type="project" value="TreeGrafter"/>
</dbReference>
<reference evidence="6" key="1">
    <citation type="submission" date="2021-08" db="EMBL/GenBank/DDBJ databases">
        <title>Hoeflea bacterium WL0058 sp. nov., isolated from the sediment.</title>
        <authorList>
            <person name="Wang L."/>
            <person name="Zhang D."/>
        </authorList>
    </citation>
    <scope>NUCLEOTIDE SEQUENCE</scope>
    <source>
        <strain evidence="6">WL0058</strain>
    </source>
</reference>
<dbReference type="Gene3D" id="3.40.190.10">
    <property type="entry name" value="Periplasmic binding protein-like II"/>
    <property type="match status" value="1"/>
</dbReference>
<evidence type="ECO:0000256" key="3">
    <source>
        <dbReference type="ARBA" id="ARBA00022448"/>
    </source>
</evidence>
<evidence type="ECO:0000256" key="2">
    <source>
        <dbReference type="ARBA" id="ARBA00005695"/>
    </source>
</evidence>
<dbReference type="PANTHER" id="PTHR30290:SF10">
    <property type="entry name" value="PERIPLASMIC OLIGOPEPTIDE-BINDING PROTEIN-RELATED"/>
    <property type="match status" value="1"/>
</dbReference>
<dbReference type="Proteomes" id="UP001196509">
    <property type="component" value="Unassembled WGS sequence"/>
</dbReference>
<dbReference type="EMBL" id="JAICBX010000002">
    <property type="protein sequence ID" value="MBW8637565.1"/>
    <property type="molecule type" value="Genomic_DNA"/>
</dbReference>
<dbReference type="Pfam" id="PF00496">
    <property type="entry name" value="SBP_bac_5"/>
    <property type="match status" value="1"/>
</dbReference>
<evidence type="ECO:0000313" key="7">
    <source>
        <dbReference type="Proteomes" id="UP001196509"/>
    </source>
</evidence>
<evidence type="ECO:0000256" key="1">
    <source>
        <dbReference type="ARBA" id="ARBA00004418"/>
    </source>
</evidence>
<gene>
    <name evidence="6" type="ORF">K1W69_10225</name>
</gene>
<proteinExistence type="inferred from homology"/>
<evidence type="ECO:0000256" key="4">
    <source>
        <dbReference type="ARBA" id="ARBA00022729"/>
    </source>
</evidence>
<evidence type="ECO:0000313" key="6">
    <source>
        <dbReference type="EMBL" id="MBW8637565.1"/>
    </source>
</evidence>
<dbReference type="SUPFAM" id="SSF53850">
    <property type="entry name" value="Periplasmic binding protein-like II"/>
    <property type="match status" value="1"/>
</dbReference>
<dbReference type="GO" id="GO:1904680">
    <property type="term" value="F:peptide transmembrane transporter activity"/>
    <property type="evidence" value="ECO:0007669"/>
    <property type="project" value="TreeGrafter"/>
</dbReference>
<dbReference type="InterPro" id="IPR039424">
    <property type="entry name" value="SBP_5"/>
</dbReference>
<keyword evidence="4" id="KW-0732">Signal</keyword>
<dbReference type="CDD" id="cd08512">
    <property type="entry name" value="PBP2_NikA_DppA_OppA_like_7"/>
    <property type="match status" value="1"/>
</dbReference>
<dbReference type="Gene3D" id="3.10.105.10">
    <property type="entry name" value="Dipeptide-binding Protein, Domain 3"/>
    <property type="match status" value="1"/>
</dbReference>
<sequence length="497" mass="55414">MSTSTAMSRDDANQITYVFSNDIKEWDPAVIYSTEVRTLLNVYETLTRFDPAAGKADPLLATSWSVSDDGLTWTFKLREGVTFHDGTPFDAEAAKSSIDRTMKMGKGASYIWSGVTSIEAPDSTTLLMKTEKPMPLDLIASSQYGAFIVSPTATEKGPEWFANGNEAGTGPYRLADYSRSQQAVLEKFDDYWGGWTGDHFDRVVVRFVQEVSTQVQMLRGGEGDLMISPPPNLLDTLSQDQELKVDIFDSWLNIPLSINTQKYPTDNLKFREALTYLMDYAAIAESIFPGTGSVPKSCLPQSIAGSGQFDLPSFDPETARQLLEESGIPEKDWKVNYYAYNGREGIMEIAEMFQALAAQVGVTVDIQNGEWGVMWDKQRTLETSGNMFAMVWWADWASPTGWLTTLWRSEDPTLFNFSYYSNADFDKLLDEATGLQGTDPEAAAQKFADAQGKLHEDAVAMCLVDLKQAVVYRADVEGVEYNPAYETIFAYELHRAD</sequence>
<feature type="domain" description="Solute-binding protein family 5" evidence="5">
    <location>
        <begin position="57"/>
        <end position="410"/>
    </location>
</feature>
<comment type="similarity">
    <text evidence="2">Belongs to the bacterial solute-binding protein 5 family.</text>
</comment>
<accession>A0AAE3CZP1</accession>
<dbReference type="GO" id="GO:0030288">
    <property type="term" value="C:outer membrane-bounded periplasmic space"/>
    <property type="evidence" value="ECO:0007669"/>
    <property type="project" value="UniProtKB-ARBA"/>
</dbReference>
<evidence type="ECO:0000259" key="5">
    <source>
        <dbReference type="Pfam" id="PF00496"/>
    </source>
</evidence>
<name>A0AAE3CZP1_9HYPH</name>
<dbReference type="AlphaFoldDB" id="A0AAE3CZP1"/>
<dbReference type="InterPro" id="IPR030678">
    <property type="entry name" value="Peptide/Ni-bd"/>
</dbReference>
<dbReference type="Gene3D" id="3.90.76.10">
    <property type="entry name" value="Dipeptide-binding Protein, Domain 1"/>
    <property type="match status" value="1"/>
</dbReference>
<keyword evidence="7" id="KW-1185">Reference proteome</keyword>